<feature type="coiled-coil region" evidence="1">
    <location>
        <begin position="197"/>
        <end position="303"/>
    </location>
</feature>
<evidence type="ECO:0000256" key="1">
    <source>
        <dbReference type="SAM" id="Coils"/>
    </source>
</evidence>
<proteinExistence type="predicted"/>
<sequence length="479" mass="54330">MRAASPGVRGLAMSMQKKPQMAEAVLFFNDSGVCKEMLYPEFEALLDGLVRMPEYADRQMHLAYVLINPRLQARAAVFFYLDFDEQGGADTGWNLPLRNLAERAGRGPDMGGGPIRLACRSQCPVSWHQMHLWDPESSAGRNHFVLIRDALRRNQLGLLVDEEPAAVEPQRLQMAAEEQWYAAGPAAPKAAPAEPPRKQEDEQAARLAQLVKQQRQQLAALARQHEQRLAGLARQHEEELARREQDARGQLDILRSEVLSLQQALERQARENAELQQRLLEQGEQFQRNREELTRQLRFIENQGRNETDLLRSEFADELEARVAVAVAGYKEQVSIRDVELAYRNELDQQLEQELAELRAERDRLAAQGPEQLLERLSGQGVVFVAYHPGAGHLTIPLQDIPRYQDNPLAYAAAKCFVSESQYRQWLDHFQQPRCEALLPGGERCNLPLDRVDNPARFVAGDTNCCARHKTTGRLRTVS</sequence>
<accession>A0A0H2ZDC4</accession>
<evidence type="ECO:0000313" key="2">
    <source>
        <dbReference type="EMBL" id="ABJ12323.1"/>
    </source>
</evidence>
<dbReference type="AlphaFoldDB" id="A0A0H2ZDC4"/>
<dbReference type="RefSeq" id="WP_003138529.1">
    <property type="nucleotide sequence ID" value="NC_008463.1"/>
</dbReference>
<dbReference type="Proteomes" id="UP000000653">
    <property type="component" value="Chromosome"/>
</dbReference>
<dbReference type="HOGENOM" id="CLU_601124_0_0_6"/>
<evidence type="ECO:0008006" key="4">
    <source>
        <dbReference type="Google" id="ProtNLM"/>
    </source>
</evidence>
<keyword evidence="1" id="KW-0175">Coiled coil</keyword>
<dbReference type="EMBL" id="CP000438">
    <property type="protein sequence ID" value="ABJ12323.1"/>
    <property type="molecule type" value="Genomic_DNA"/>
</dbReference>
<dbReference type="KEGG" id="pau:PA14_24180"/>
<dbReference type="BioCyc" id="PAER208963:G1G74-2014-MONOMER"/>
<reference evidence="2 3" key="1">
    <citation type="journal article" date="2006" name="Genome Biol.">
        <title>Genomic analysis reveals that Pseudomonas aeruginosa virulence is combinatorial.</title>
        <authorList>
            <person name="Lee D.G."/>
            <person name="Urbach J.M."/>
            <person name="Wu G."/>
            <person name="Liberati N.T."/>
            <person name="Feinbaum R.L."/>
            <person name="Miyata S."/>
            <person name="Diggins L.T."/>
            <person name="He J."/>
            <person name="Saucier M."/>
            <person name="Deziel E."/>
            <person name="Friedman L."/>
            <person name="Li L."/>
            <person name="Grills G."/>
            <person name="Montgomery K."/>
            <person name="Kucherlapati R."/>
            <person name="Rahme L.G."/>
            <person name="Ausubel F.M."/>
        </authorList>
    </citation>
    <scope>NUCLEOTIDE SEQUENCE [LARGE SCALE GENOMIC DNA]</scope>
    <source>
        <strain evidence="2 3">UCBPP-PA14</strain>
    </source>
</reference>
<evidence type="ECO:0000313" key="3">
    <source>
        <dbReference type="Proteomes" id="UP000000653"/>
    </source>
</evidence>
<name>A0A0H2ZDC4_PSEAB</name>
<protein>
    <recommendedName>
        <fullName evidence="4">Chromosome partitioning protein ParA</fullName>
    </recommendedName>
</protein>
<gene>
    <name evidence="2" type="ordered locus">PA14_24180</name>
</gene>
<organism evidence="2 3">
    <name type="scientific">Pseudomonas aeruginosa (strain UCBPP-PA14)</name>
    <dbReference type="NCBI Taxonomy" id="208963"/>
    <lineage>
        <taxon>Bacteria</taxon>
        <taxon>Pseudomonadati</taxon>
        <taxon>Pseudomonadota</taxon>
        <taxon>Gammaproteobacteria</taxon>
        <taxon>Pseudomonadales</taxon>
        <taxon>Pseudomonadaceae</taxon>
        <taxon>Pseudomonas</taxon>
    </lineage>
</organism>